<dbReference type="EMBL" id="BK016023">
    <property type="protein sequence ID" value="DAF90250.1"/>
    <property type="molecule type" value="Genomic_DNA"/>
</dbReference>
<sequence>MKSKHLFTPPHKITALFLSGVLVLSCSSCSGAQSSSASETQQQTEVSHSSVGSQEDLSATEQNLTSVSSGSVYSSVTSLDQNLTLQESDSCLYVTMDIPSGEFNANTRRFFWDLVRVIQIPDIWNSYTSMSFTFMSGDDMANVGISGYDNVYSFNATHINIMQDQDKISIFDQFYMAVLGARDLSVAQDKSLYEMAEKYGTSGYSLPEDYRSGYFWVMSSFPYNAGYSVSDTAISVQVSAENTKQCGAQSAQELTAAVDVFNQLCNNDPLSMPYTKISVQYLDSNNSKLWDWCSEKSGDAWSVTQNSSNSVTFADGIHSTAK</sequence>
<feature type="compositionally biased region" description="Polar residues" evidence="1">
    <location>
        <begin position="48"/>
        <end position="60"/>
    </location>
</feature>
<name>A0A8S5U750_9CAUD</name>
<organism evidence="2">
    <name type="scientific">Myoviridae sp. ct3Oc10</name>
    <dbReference type="NCBI Taxonomy" id="2825025"/>
    <lineage>
        <taxon>Viruses</taxon>
        <taxon>Duplodnaviria</taxon>
        <taxon>Heunggongvirae</taxon>
        <taxon>Uroviricota</taxon>
        <taxon>Caudoviricetes</taxon>
    </lineage>
</organism>
<reference evidence="2" key="1">
    <citation type="journal article" date="2021" name="Proc. Natl. Acad. Sci. U.S.A.">
        <title>A Catalog of Tens of Thousands of Viruses from Human Metagenomes Reveals Hidden Associations with Chronic Diseases.</title>
        <authorList>
            <person name="Tisza M.J."/>
            <person name="Buck C.B."/>
        </authorList>
    </citation>
    <scope>NUCLEOTIDE SEQUENCE</scope>
    <source>
        <strain evidence="2">Ct3Oc10</strain>
    </source>
</reference>
<feature type="region of interest" description="Disordered" evidence="1">
    <location>
        <begin position="37"/>
        <end position="60"/>
    </location>
</feature>
<feature type="compositionally biased region" description="Low complexity" evidence="1">
    <location>
        <begin position="37"/>
        <end position="47"/>
    </location>
</feature>
<dbReference type="PROSITE" id="PS51257">
    <property type="entry name" value="PROKAR_LIPOPROTEIN"/>
    <property type="match status" value="1"/>
</dbReference>
<evidence type="ECO:0000313" key="2">
    <source>
        <dbReference type="EMBL" id="DAF90250.1"/>
    </source>
</evidence>
<proteinExistence type="predicted"/>
<protein>
    <submittedName>
        <fullName evidence="2">Uncharacterized protein</fullName>
    </submittedName>
</protein>
<accession>A0A8S5U750</accession>
<evidence type="ECO:0000256" key="1">
    <source>
        <dbReference type="SAM" id="MobiDB-lite"/>
    </source>
</evidence>